<dbReference type="AlphaFoldDB" id="A0A4Y2A082"/>
<evidence type="ECO:0000313" key="3">
    <source>
        <dbReference type="Proteomes" id="UP000499080"/>
    </source>
</evidence>
<protein>
    <submittedName>
        <fullName evidence="1">Uncharacterized protein</fullName>
    </submittedName>
</protein>
<comment type="caution">
    <text evidence="1">The sequence shown here is derived from an EMBL/GenBank/DDBJ whole genome shotgun (WGS) entry which is preliminary data.</text>
</comment>
<organism evidence="1 3">
    <name type="scientific">Araneus ventricosus</name>
    <name type="common">Orbweaver spider</name>
    <name type="synonym">Epeira ventricosa</name>
    <dbReference type="NCBI Taxonomy" id="182803"/>
    <lineage>
        <taxon>Eukaryota</taxon>
        <taxon>Metazoa</taxon>
        <taxon>Ecdysozoa</taxon>
        <taxon>Arthropoda</taxon>
        <taxon>Chelicerata</taxon>
        <taxon>Arachnida</taxon>
        <taxon>Araneae</taxon>
        <taxon>Araneomorphae</taxon>
        <taxon>Entelegynae</taxon>
        <taxon>Araneoidea</taxon>
        <taxon>Araneidae</taxon>
        <taxon>Araneus</taxon>
    </lineage>
</organism>
<evidence type="ECO:0000313" key="1">
    <source>
        <dbReference type="EMBL" id="GBL72795.1"/>
    </source>
</evidence>
<dbReference type="EMBL" id="BGPR01154852">
    <property type="protein sequence ID" value="GBL73075.1"/>
    <property type="molecule type" value="Genomic_DNA"/>
</dbReference>
<evidence type="ECO:0000313" key="2">
    <source>
        <dbReference type="EMBL" id="GBL73075.1"/>
    </source>
</evidence>
<sequence length="104" mass="12846">FTHTQPNDREPSWLRVRGMLWCYVITDDLVQAIDTQLHTSWRFTVLTLLSDFRSEENKKKRSANEVTFLYLYNEEGDDFFKSYRRRRWDLLSEDLPVWQKFRHR</sequence>
<keyword evidence="3" id="KW-1185">Reference proteome</keyword>
<accession>A0A4Y2A082</accession>
<feature type="non-terminal residue" evidence="1">
    <location>
        <position position="1"/>
    </location>
</feature>
<proteinExistence type="predicted"/>
<name>A0A4Y2A082_ARAVE</name>
<dbReference type="EMBL" id="BGPR01154782">
    <property type="protein sequence ID" value="GBL72795.1"/>
    <property type="molecule type" value="Genomic_DNA"/>
</dbReference>
<gene>
    <name evidence="2" type="ORF">AVEN_101008_1</name>
    <name evidence="1" type="ORF">AVEN_8567_1</name>
</gene>
<dbReference type="Proteomes" id="UP000499080">
    <property type="component" value="Unassembled WGS sequence"/>
</dbReference>
<reference evidence="1 3" key="1">
    <citation type="journal article" date="2019" name="Sci. Rep.">
        <title>Orb-weaving spider Araneus ventricosus genome elucidates the spidroin gene catalogue.</title>
        <authorList>
            <person name="Kono N."/>
            <person name="Nakamura H."/>
            <person name="Ohtoshi R."/>
            <person name="Moran D.A.P."/>
            <person name="Shinohara A."/>
            <person name="Yoshida Y."/>
            <person name="Fujiwara M."/>
            <person name="Mori M."/>
            <person name="Tomita M."/>
            <person name="Arakawa K."/>
        </authorList>
    </citation>
    <scope>NUCLEOTIDE SEQUENCE [LARGE SCALE GENOMIC DNA]</scope>
</reference>